<evidence type="ECO:0000313" key="7">
    <source>
        <dbReference type="EMBL" id="KAH7961845.1"/>
    </source>
</evidence>
<dbReference type="PANTHER" id="PTHR24064">
    <property type="entry name" value="SOLUTE CARRIER FAMILY 22 MEMBER"/>
    <property type="match status" value="1"/>
</dbReference>
<dbReference type="AlphaFoldDB" id="A0A9D4SYM5"/>
<feature type="compositionally biased region" description="Basic and acidic residues" evidence="5">
    <location>
        <begin position="344"/>
        <end position="360"/>
    </location>
</feature>
<evidence type="ECO:0000256" key="5">
    <source>
        <dbReference type="SAM" id="MobiDB-lite"/>
    </source>
</evidence>
<gene>
    <name evidence="7" type="ORF">HPB52_012638</name>
</gene>
<keyword evidence="4 6" id="KW-0472">Membrane</keyword>
<organism evidence="7 8">
    <name type="scientific">Rhipicephalus sanguineus</name>
    <name type="common">Brown dog tick</name>
    <name type="synonym">Ixodes sanguineus</name>
    <dbReference type="NCBI Taxonomy" id="34632"/>
    <lineage>
        <taxon>Eukaryota</taxon>
        <taxon>Metazoa</taxon>
        <taxon>Ecdysozoa</taxon>
        <taxon>Arthropoda</taxon>
        <taxon>Chelicerata</taxon>
        <taxon>Arachnida</taxon>
        <taxon>Acari</taxon>
        <taxon>Parasitiformes</taxon>
        <taxon>Ixodida</taxon>
        <taxon>Ixodoidea</taxon>
        <taxon>Ixodidae</taxon>
        <taxon>Rhipicephalinae</taxon>
        <taxon>Rhipicephalus</taxon>
        <taxon>Rhipicephalus</taxon>
    </lineage>
</organism>
<dbReference type="SUPFAM" id="SSF103473">
    <property type="entry name" value="MFS general substrate transporter"/>
    <property type="match status" value="1"/>
</dbReference>
<keyword evidence="2 6" id="KW-0812">Transmembrane</keyword>
<proteinExistence type="predicted"/>
<evidence type="ECO:0000256" key="1">
    <source>
        <dbReference type="ARBA" id="ARBA00004141"/>
    </source>
</evidence>
<protein>
    <submittedName>
        <fullName evidence="7">Uncharacterized protein</fullName>
    </submittedName>
</protein>
<feature type="region of interest" description="Disordered" evidence="5">
    <location>
        <begin position="332"/>
        <end position="361"/>
    </location>
</feature>
<reference evidence="7" key="2">
    <citation type="submission" date="2021-09" db="EMBL/GenBank/DDBJ databases">
        <authorList>
            <person name="Jia N."/>
            <person name="Wang J."/>
            <person name="Shi W."/>
            <person name="Du L."/>
            <person name="Sun Y."/>
            <person name="Zhan W."/>
            <person name="Jiang J."/>
            <person name="Wang Q."/>
            <person name="Zhang B."/>
            <person name="Ji P."/>
            <person name="Sakyi L.B."/>
            <person name="Cui X."/>
            <person name="Yuan T."/>
            <person name="Jiang B."/>
            <person name="Yang W."/>
            <person name="Lam T.T.-Y."/>
            <person name="Chang Q."/>
            <person name="Ding S."/>
            <person name="Wang X."/>
            <person name="Zhu J."/>
            <person name="Ruan X."/>
            <person name="Zhao L."/>
            <person name="Wei J."/>
            <person name="Que T."/>
            <person name="Du C."/>
            <person name="Cheng J."/>
            <person name="Dai P."/>
            <person name="Han X."/>
            <person name="Huang E."/>
            <person name="Gao Y."/>
            <person name="Liu J."/>
            <person name="Shao H."/>
            <person name="Ye R."/>
            <person name="Li L."/>
            <person name="Wei W."/>
            <person name="Wang X."/>
            <person name="Wang C."/>
            <person name="Huo Q."/>
            <person name="Li W."/>
            <person name="Guo W."/>
            <person name="Chen H."/>
            <person name="Chen S."/>
            <person name="Zhou L."/>
            <person name="Zhou L."/>
            <person name="Ni X."/>
            <person name="Tian J."/>
            <person name="Zhou Y."/>
            <person name="Sheng Y."/>
            <person name="Liu T."/>
            <person name="Pan Y."/>
            <person name="Xia L."/>
            <person name="Li J."/>
            <person name="Zhao F."/>
            <person name="Cao W."/>
        </authorList>
    </citation>
    <scope>NUCLEOTIDE SEQUENCE</scope>
    <source>
        <strain evidence="7">Rsan-2018</strain>
        <tissue evidence="7">Larvae</tissue>
    </source>
</reference>
<accession>A0A9D4SYM5</accession>
<keyword evidence="3 6" id="KW-1133">Transmembrane helix</keyword>
<sequence length="418" mass="45688">MEYAGGSNLPATRTHEEATTPSITTATMQKIDAVFGNQGTAMPSEAHITAHGNYQWLLLACAYLAAVAVSFQNFSVQLLAPPFDYWCKPPPGVNSTQWKNANIPLDDNGRYSRCSMYEDAAVVNSFRPAHTQNVSRKVVPCKAWAYDVEPGVHTVVSDWSLVCDRAWLVHLVTVYYNVGSCIVVPLLAQLSDKRGRRGVIVACVPIAIAASAAQTFATAFSVFLLARVFIAAAMTVLRINTTVLLFETTSPTHRDTYVLSAQSGYVTGSMVVTLMEQRVVDRRVISAFGLVPTCLLVLSICLVDESPRWLLATGNLNEFHRAKKHLINDAAMKDTPPPASDVTHGADERHSLSIKQKETTTEQMQPSVVDLFVNVSLSYLDTAVFRARVRLINCQVWWLVSLSSAQVSVFSFAAAAAS</sequence>
<comment type="subcellular location">
    <subcellularLocation>
        <location evidence="1">Membrane</location>
        <topology evidence="1">Multi-pass membrane protein</topology>
    </subcellularLocation>
</comment>
<comment type="caution">
    <text evidence="7">The sequence shown here is derived from an EMBL/GenBank/DDBJ whole genome shotgun (WGS) entry which is preliminary data.</text>
</comment>
<feature type="transmembrane region" description="Helical" evidence="6">
    <location>
        <begin position="199"/>
        <end position="230"/>
    </location>
</feature>
<reference evidence="7" key="1">
    <citation type="journal article" date="2020" name="Cell">
        <title>Large-Scale Comparative Analyses of Tick Genomes Elucidate Their Genetic Diversity and Vector Capacities.</title>
        <authorList>
            <consortium name="Tick Genome and Microbiome Consortium (TIGMIC)"/>
            <person name="Jia N."/>
            <person name="Wang J."/>
            <person name="Shi W."/>
            <person name="Du L."/>
            <person name="Sun Y."/>
            <person name="Zhan W."/>
            <person name="Jiang J.F."/>
            <person name="Wang Q."/>
            <person name="Zhang B."/>
            <person name="Ji P."/>
            <person name="Bell-Sakyi L."/>
            <person name="Cui X.M."/>
            <person name="Yuan T.T."/>
            <person name="Jiang B.G."/>
            <person name="Yang W.F."/>
            <person name="Lam T.T."/>
            <person name="Chang Q.C."/>
            <person name="Ding S.J."/>
            <person name="Wang X.J."/>
            <person name="Zhu J.G."/>
            <person name="Ruan X.D."/>
            <person name="Zhao L."/>
            <person name="Wei J.T."/>
            <person name="Ye R.Z."/>
            <person name="Que T.C."/>
            <person name="Du C.H."/>
            <person name="Zhou Y.H."/>
            <person name="Cheng J.X."/>
            <person name="Dai P.F."/>
            <person name="Guo W.B."/>
            <person name="Han X.H."/>
            <person name="Huang E.J."/>
            <person name="Li L.F."/>
            <person name="Wei W."/>
            <person name="Gao Y.C."/>
            <person name="Liu J.Z."/>
            <person name="Shao H.Z."/>
            <person name="Wang X."/>
            <person name="Wang C.C."/>
            <person name="Yang T.C."/>
            <person name="Huo Q.B."/>
            <person name="Li W."/>
            <person name="Chen H.Y."/>
            <person name="Chen S.E."/>
            <person name="Zhou L.G."/>
            <person name="Ni X.B."/>
            <person name="Tian J.H."/>
            <person name="Sheng Y."/>
            <person name="Liu T."/>
            <person name="Pan Y.S."/>
            <person name="Xia L.Y."/>
            <person name="Li J."/>
            <person name="Zhao F."/>
            <person name="Cao W.C."/>
        </authorList>
    </citation>
    <scope>NUCLEOTIDE SEQUENCE</scope>
    <source>
        <strain evidence="7">Rsan-2018</strain>
    </source>
</reference>
<evidence type="ECO:0000256" key="6">
    <source>
        <dbReference type="SAM" id="Phobius"/>
    </source>
</evidence>
<dbReference type="EMBL" id="JABSTV010001249">
    <property type="protein sequence ID" value="KAH7961845.1"/>
    <property type="molecule type" value="Genomic_DNA"/>
</dbReference>
<dbReference type="GO" id="GO:0022857">
    <property type="term" value="F:transmembrane transporter activity"/>
    <property type="evidence" value="ECO:0007669"/>
    <property type="project" value="InterPro"/>
</dbReference>
<feature type="transmembrane region" description="Helical" evidence="6">
    <location>
        <begin position="56"/>
        <end position="76"/>
    </location>
</feature>
<keyword evidence="8" id="KW-1185">Reference proteome</keyword>
<dbReference type="InterPro" id="IPR005828">
    <property type="entry name" value="MFS_sugar_transport-like"/>
</dbReference>
<feature type="transmembrane region" description="Helical" evidence="6">
    <location>
        <begin position="167"/>
        <end position="187"/>
    </location>
</feature>
<evidence type="ECO:0000256" key="3">
    <source>
        <dbReference type="ARBA" id="ARBA00022989"/>
    </source>
</evidence>
<dbReference type="InterPro" id="IPR036259">
    <property type="entry name" value="MFS_trans_sf"/>
</dbReference>
<dbReference type="GO" id="GO:0016020">
    <property type="term" value="C:membrane"/>
    <property type="evidence" value="ECO:0007669"/>
    <property type="project" value="UniProtKB-SubCell"/>
</dbReference>
<dbReference type="VEuPathDB" id="VectorBase:RSAN_054505"/>
<dbReference type="Pfam" id="PF00083">
    <property type="entry name" value="Sugar_tr"/>
    <property type="match status" value="1"/>
</dbReference>
<evidence type="ECO:0000313" key="8">
    <source>
        <dbReference type="Proteomes" id="UP000821837"/>
    </source>
</evidence>
<dbReference type="Proteomes" id="UP000821837">
    <property type="component" value="Chromosome 3"/>
</dbReference>
<evidence type="ECO:0000256" key="4">
    <source>
        <dbReference type="ARBA" id="ARBA00023136"/>
    </source>
</evidence>
<name>A0A9D4SYM5_RHISA</name>
<feature type="transmembrane region" description="Helical" evidence="6">
    <location>
        <begin position="284"/>
        <end position="303"/>
    </location>
</feature>
<evidence type="ECO:0000256" key="2">
    <source>
        <dbReference type="ARBA" id="ARBA00022692"/>
    </source>
</evidence>
<feature type="region of interest" description="Disordered" evidence="5">
    <location>
        <begin position="1"/>
        <end position="23"/>
    </location>
</feature>
<dbReference type="Gene3D" id="1.20.1250.20">
    <property type="entry name" value="MFS general substrate transporter like domains"/>
    <property type="match status" value="1"/>
</dbReference>